<dbReference type="Gene3D" id="3.10.580.10">
    <property type="entry name" value="CBS-domain"/>
    <property type="match status" value="1"/>
</dbReference>
<organism evidence="4 5">
    <name type="scientific">Dinothrombium tinctorium</name>
    <dbReference type="NCBI Taxonomy" id="1965070"/>
    <lineage>
        <taxon>Eukaryota</taxon>
        <taxon>Metazoa</taxon>
        <taxon>Ecdysozoa</taxon>
        <taxon>Arthropoda</taxon>
        <taxon>Chelicerata</taxon>
        <taxon>Arachnida</taxon>
        <taxon>Acari</taxon>
        <taxon>Acariformes</taxon>
        <taxon>Trombidiformes</taxon>
        <taxon>Prostigmata</taxon>
        <taxon>Anystina</taxon>
        <taxon>Parasitengona</taxon>
        <taxon>Trombidioidea</taxon>
        <taxon>Trombidiidae</taxon>
        <taxon>Dinothrombium</taxon>
    </lineage>
</organism>
<dbReference type="InterPro" id="IPR050970">
    <property type="entry name" value="Cl_channel_volt-gated"/>
</dbReference>
<dbReference type="Proteomes" id="UP000285301">
    <property type="component" value="Unassembled WGS sequence"/>
</dbReference>
<dbReference type="InterPro" id="IPR046342">
    <property type="entry name" value="CBS_dom_sf"/>
</dbReference>
<proteinExistence type="predicted"/>
<dbReference type="GO" id="GO:0005886">
    <property type="term" value="C:plasma membrane"/>
    <property type="evidence" value="ECO:0007669"/>
    <property type="project" value="TreeGrafter"/>
</dbReference>
<dbReference type="GO" id="GO:0005247">
    <property type="term" value="F:voltage-gated chloride channel activity"/>
    <property type="evidence" value="ECO:0007669"/>
    <property type="project" value="TreeGrafter"/>
</dbReference>
<evidence type="ECO:0000313" key="5">
    <source>
        <dbReference type="Proteomes" id="UP000285301"/>
    </source>
</evidence>
<evidence type="ECO:0000256" key="1">
    <source>
        <dbReference type="ARBA" id="ARBA00022448"/>
    </source>
</evidence>
<dbReference type="OrthoDB" id="4564at2759"/>
<dbReference type="STRING" id="1965070.A0A3S4QSX4"/>
<keyword evidence="1" id="KW-0813">Transport</keyword>
<protein>
    <submittedName>
        <fullName evidence="4">Chloride channel protein 2-like protein</fullName>
    </submittedName>
</protein>
<reference evidence="4 5" key="1">
    <citation type="journal article" date="2018" name="Gigascience">
        <title>Genomes of trombidid mites reveal novel predicted allergens and laterally-transferred genes associated with secondary metabolism.</title>
        <authorList>
            <person name="Dong X."/>
            <person name="Chaisiri K."/>
            <person name="Xia D."/>
            <person name="Armstrong S.D."/>
            <person name="Fang Y."/>
            <person name="Donnelly M.J."/>
            <person name="Kadowaki T."/>
            <person name="McGarry J.W."/>
            <person name="Darby A.C."/>
            <person name="Makepeace B.L."/>
        </authorList>
    </citation>
    <scope>NUCLEOTIDE SEQUENCE [LARGE SCALE GENOMIC DNA]</scope>
    <source>
        <strain evidence="4">UoL-WK</strain>
    </source>
</reference>
<dbReference type="PANTHER" id="PTHR45720">
    <property type="entry name" value="CHLORIDE CHANNEL PROTEIN 2"/>
    <property type="match status" value="1"/>
</dbReference>
<dbReference type="EMBL" id="NCKU01003505">
    <property type="protein sequence ID" value="RWS07391.1"/>
    <property type="molecule type" value="Genomic_DNA"/>
</dbReference>
<evidence type="ECO:0000256" key="2">
    <source>
        <dbReference type="ARBA" id="ARBA00023065"/>
    </source>
</evidence>
<accession>A0A3S4QSX4</accession>
<dbReference type="SUPFAM" id="SSF54631">
    <property type="entry name" value="CBS-domain pair"/>
    <property type="match status" value="1"/>
</dbReference>
<dbReference type="AlphaFoldDB" id="A0A3S4QSX4"/>
<gene>
    <name evidence="4" type="ORF">B4U79_05295</name>
</gene>
<evidence type="ECO:0000313" key="4">
    <source>
        <dbReference type="EMBL" id="RWS07391.1"/>
    </source>
</evidence>
<keyword evidence="3" id="KW-0868">Chloride</keyword>
<sequence>RLSLIFNCMLQRQAREDERLDDVVNFSTCLIEPAPFQLVEGTSLLKTHSLFSLLGLQIAYVTSLGRLIGVVSLKEVFLKKAIDEKHSIAQRRKSMLDTEASLLK</sequence>
<dbReference type="PANTHER" id="PTHR45720:SF10">
    <property type="entry name" value="CHLORIDE CHANNEL PROTEIN 2"/>
    <property type="match status" value="1"/>
</dbReference>
<comment type="caution">
    <text evidence="4">The sequence shown here is derived from an EMBL/GenBank/DDBJ whole genome shotgun (WGS) entry which is preliminary data.</text>
</comment>
<keyword evidence="2" id="KW-0406">Ion transport</keyword>
<keyword evidence="5" id="KW-1185">Reference proteome</keyword>
<name>A0A3S4QSX4_9ACAR</name>
<evidence type="ECO:0000256" key="3">
    <source>
        <dbReference type="ARBA" id="ARBA00023214"/>
    </source>
</evidence>
<feature type="non-terminal residue" evidence="4">
    <location>
        <position position="1"/>
    </location>
</feature>